<reference evidence="2 3" key="1">
    <citation type="journal article" date="2018" name="Proc. Natl. Acad. Sci. U.S.A.">
        <title>Linking secondary metabolites to gene clusters through genome sequencing of six diverse Aspergillus species.</title>
        <authorList>
            <person name="Kaerboelling I."/>
            <person name="Vesth T.C."/>
            <person name="Frisvad J.C."/>
            <person name="Nybo J.L."/>
            <person name="Theobald S."/>
            <person name="Kuo A."/>
            <person name="Bowyer P."/>
            <person name="Matsuda Y."/>
            <person name="Mondo S."/>
            <person name="Lyhne E.K."/>
            <person name="Kogle M.E."/>
            <person name="Clum A."/>
            <person name="Lipzen A."/>
            <person name="Salamov A."/>
            <person name="Ngan C.Y."/>
            <person name="Daum C."/>
            <person name="Chiniquy J."/>
            <person name="Barry K."/>
            <person name="LaButti K."/>
            <person name="Haridas S."/>
            <person name="Simmons B.A."/>
            <person name="Magnuson J.K."/>
            <person name="Mortensen U.H."/>
            <person name="Larsen T.O."/>
            <person name="Grigoriev I.V."/>
            <person name="Baker S.E."/>
            <person name="Andersen M.R."/>
        </authorList>
    </citation>
    <scope>NUCLEOTIDE SEQUENCE [LARGE SCALE GENOMIC DNA]</scope>
    <source>
        <strain evidence="2 3">IBT 24754</strain>
    </source>
</reference>
<dbReference type="AlphaFoldDB" id="A0A2T5M979"/>
<accession>A0A2T5M979</accession>
<dbReference type="Proteomes" id="UP000244073">
    <property type="component" value="Unassembled WGS sequence"/>
</dbReference>
<feature type="region of interest" description="Disordered" evidence="1">
    <location>
        <begin position="1"/>
        <end position="28"/>
    </location>
</feature>
<sequence>MCGEDEGGRGKEGEEEEEEEEEEEGRKQRVCANVRDSLYLPGFATDFSSSKNTHSILHKVKDAPTPNGVRISQIGAGRAGFAFLIRKNQQIELSKRLATRIPRCLRKMQS</sequence>
<dbReference type="EMBL" id="MSFN02000001">
    <property type="protein sequence ID" value="PTU25091.1"/>
    <property type="molecule type" value="Genomic_DNA"/>
</dbReference>
<name>A0A2T5M979_9EURO</name>
<organism evidence="2 3">
    <name type="scientific">Aspergillus ochraceoroseus IBT 24754</name>
    <dbReference type="NCBI Taxonomy" id="1392256"/>
    <lineage>
        <taxon>Eukaryota</taxon>
        <taxon>Fungi</taxon>
        <taxon>Dikarya</taxon>
        <taxon>Ascomycota</taxon>
        <taxon>Pezizomycotina</taxon>
        <taxon>Eurotiomycetes</taxon>
        <taxon>Eurotiomycetidae</taxon>
        <taxon>Eurotiales</taxon>
        <taxon>Aspergillaceae</taxon>
        <taxon>Aspergillus</taxon>
        <taxon>Aspergillus subgen. Nidulantes</taxon>
    </lineage>
</organism>
<feature type="compositionally biased region" description="Acidic residues" evidence="1">
    <location>
        <begin position="13"/>
        <end position="23"/>
    </location>
</feature>
<evidence type="ECO:0000313" key="3">
    <source>
        <dbReference type="Proteomes" id="UP000244073"/>
    </source>
</evidence>
<evidence type="ECO:0000313" key="2">
    <source>
        <dbReference type="EMBL" id="PTU25091.1"/>
    </source>
</evidence>
<evidence type="ECO:0000256" key="1">
    <source>
        <dbReference type="SAM" id="MobiDB-lite"/>
    </source>
</evidence>
<dbReference type="RefSeq" id="XP_040756483.1">
    <property type="nucleotide sequence ID" value="XM_040899633.1"/>
</dbReference>
<gene>
    <name evidence="2" type="ORF">P175DRAFT_0528620</name>
</gene>
<protein>
    <submittedName>
        <fullName evidence="2">Uncharacterized protein</fullName>
    </submittedName>
</protein>
<feature type="compositionally biased region" description="Basic and acidic residues" evidence="1">
    <location>
        <begin position="1"/>
        <end position="12"/>
    </location>
</feature>
<comment type="caution">
    <text evidence="2">The sequence shown here is derived from an EMBL/GenBank/DDBJ whole genome shotgun (WGS) entry which is preliminary data.</text>
</comment>
<dbReference type="GeneID" id="63816515"/>
<proteinExistence type="predicted"/>
<dbReference type="VEuPathDB" id="FungiDB:P175DRAFT_0528620"/>